<keyword evidence="5" id="KW-0560">Oxidoreductase</keyword>
<feature type="domain" description="TauD/TfdA-like" evidence="7">
    <location>
        <begin position="240"/>
        <end position="461"/>
    </location>
</feature>
<name>A0A433D874_9FUNG</name>
<evidence type="ECO:0000256" key="3">
    <source>
        <dbReference type="ARBA" id="ARBA00022723"/>
    </source>
</evidence>
<dbReference type="SUPFAM" id="SSF51197">
    <property type="entry name" value="Clavaminate synthase-like"/>
    <property type="match status" value="1"/>
</dbReference>
<evidence type="ECO:0000259" key="7">
    <source>
        <dbReference type="Pfam" id="PF02668"/>
    </source>
</evidence>
<dbReference type="InterPro" id="IPR010376">
    <property type="entry name" value="GBBH-like_N"/>
</dbReference>
<feature type="domain" description="Gamma-butyrobetaine hydroxylase-like N-terminal" evidence="8">
    <location>
        <begin position="102"/>
        <end position="184"/>
    </location>
</feature>
<evidence type="ECO:0000256" key="1">
    <source>
        <dbReference type="ARBA" id="ARBA00001954"/>
    </source>
</evidence>
<protein>
    <recommendedName>
        <fullName evidence="11">TauD/TfdA-like domain-containing protein</fullName>
    </recommendedName>
</protein>
<proteinExistence type="inferred from homology"/>
<dbReference type="AlphaFoldDB" id="A0A433D874"/>
<evidence type="ECO:0000256" key="5">
    <source>
        <dbReference type="ARBA" id="ARBA00023002"/>
    </source>
</evidence>
<evidence type="ECO:0000313" key="9">
    <source>
        <dbReference type="EMBL" id="RUP47059.1"/>
    </source>
</evidence>
<evidence type="ECO:0000259" key="8">
    <source>
        <dbReference type="Pfam" id="PF06155"/>
    </source>
</evidence>
<dbReference type="Proteomes" id="UP000268093">
    <property type="component" value="Unassembled WGS sequence"/>
</dbReference>
<dbReference type="GO" id="GO:0016706">
    <property type="term" value="F:2-oxoglutarate-dependent dioxygenase activity"/>
    <property type="evidence" value="ECO:0007669"/>
    <property type="project" value="UniProtKB-ARBA"/>
</dbReference>
<evidence type="ECO:0000256" key="6">
    <source>
        <dbReference type="ARBA" id="ARBA00023004"/>
    </source>
</evidence>
<comment type="cofactor">
    <cofactor evidence="1">
        <name>Fe(2+)</name>
        <dbReference type="ChEBI" id="CHEBI:29033"/>
    </cofactor>
</comment>
<keyword evidence="3" id="KW-0479">Metal-binding</keyword>
<dbReference type="InterPro" id="IPR050411">
    <property type="entry name" value="AlphaKG_dependent_hydroxylases"/>
</dbReference>
<dbReference type="EMBL" id="RBNI01005007">
    <property type="protein sequence ID" value="RUP47059.1"/>
    <property type="molecule type" value="Genomic_DNA"/>
</dbReference>
<keyword evidence="10" id="KW-1185">Reference proteome</keyword>
<evidence type="ECO:0008006" key="11">
    <source>
        <dbReference type="Google" id="ProtNLM"/>
    </source>
</evidence>
<evidence type="ECO:0000256" key="4">
    <source>
        <dbReference type="ARBA" id="ARBA00022964"/>
    </source>
</evidence>
<comment type="similarity">
    <text evidence="2">Belongs to the gamma-BBH/TMLD family.</text>
</comment>
<evidence type="ECO:0000256" key="2">
    <source>
        <dbReference type="ARBA" id="ARBA00008654"/>
    </source>
</evidence>
<dbReference type="InterPro" id="IPR038492">
    <property type="entry name" value="GBBH-like_N_sf"/>
</dbReference>
<dbReference type="GO" id="GO:0046872">
    <property type="term" value="F:metal ion binding"/>
    <property type="evidence" value="ECO:0007669"/>
    <property type="project" value="UniProtKB-KW"/>
</dbReference>
<sequence>GPGRGARRQSEFEAVTTPIRGWLEITPFRVRLTEYITVPKDTPQLLPCRIYNLGYFSPKTHPNYLHIYKHTMTTTTTTTTTTATATTTATTATPNLVILHTRHLRLRFPNPSATHADFHYFWLRHNCPCLSGCRHPLSKERVIDSIDFSMHIQPLEASVVDDELHIVWDDAEHHVTVYPLEWLRENAYALARSEVVPPGSDNTKVVLEYAEFLEKWGDGKGGLSEEGLRRYRLDCGLRLKVYGLVVIKGRGQDTEGIIREFITEKHEVISTHFGRIEDLRTDNTTNKNTDQLGYTNATVDLHTDQPYIENPPGFQFLQCVRQADVGGDSYLCDAFQAARYIRSEISSRVYDLLTTVPVRFDRRQAAFQSLVVRPLIEPVAAGSSDLKQVRFSYFTHAPHDEPFERMQEWYEAYNTFAGLVRDPKFQYRFRLQPGDLVLYDNFRMLHARTAFKGSRHMRGVYFDTSDVWETLLGQ</sequence>
<dbReference type="Gene3D" id="3.30.2020.30">
    <property type="match status" value="1"/>
</dbReference>
<dbReference type="PANTHER" id="PTHR10696:SF25">
    <property type="entry name" value="OXIDOREDUCTASE AIM17-RELATED"/>
    <property type="match status" value="1"/>
</dbReference>
<organism evidence="9 10">
    <name type="scientific">Jimgerdemannia flammicorona</name>
    <dbReference type="NCBI Taxonomy" id="994334"/>
    <lineage>
        <taxon>Eukaryota</taxon>
        <taxon>Fungi</taxon>
        <taxon>Fungi incertae sedis</taxon>
        <taxon>Mucoromycota</taxon>
        <taxon>Mucoromycotina</taxon>
        <taxon>Endogonomycetes</taxon>
        <taxon>Endogonales</taxon>
        <taxon>Endogonaceae</taxon>
        <taxon>Jimgerdemannia</taxon>
    </lineage>
</organism>
<evidence type="ECO:0000313" key="10">
    <source>
        <dbReference type="Proteomes" id="UP000268093"/>
    </source>
</evidence>
<dbReference type="GO" id="GO:0045329">
    <property type="term" value="P:carnitine biosynthetic process"/>
    <property type="evidence" value="ECO:0007669"/>
    <property type="project" value="TreeGrafter"/>
</dbReference>
<feature type="non-terminal residue" evidence="9">
    <location>
        <position position="1"/>
    </location>
</feature>
<dbReference type="Pfam" id="PF06155">
    <property type="entry name" value="GBBH-like_N"/>
    <property type="match status" value="1"/>
</dbReference>
<comment type="caution">
    <text evidence="9">The sequence shown here is derived from an EMBL/GenBank/DDBJ whole genome shotgun (WGS) entry which is preliminary data.</text>
</comment>
<dbReference type="InterPro" id="IPR042098">
    <property type="entry name" value="TauD-like_sf"/>
</dbReference>
<keyword evidence="6" id="KW-0408">Iron</keyword>
<dbReference type="OrthoDB" id="408743at2759"/>
<dbReference type="Pfam" id="PF02668">
    <property type="entry name" value="TauD"/>
    <property type="match status" value="1"/>
</dbReference>
<dbReference type="InterPro" id="IPR003819">
    <property type="entry name" value="TauD/TfdA-like"/>
</dbReference>
<dbReference type="Gene3D" id="3.60.130.10">
    <property type="entry name" value="Clavaminate synthase-like"/>
    <property type="match status" value="1"/>
</dbReference>
<gene>
    <name evidence="9" type="ORF">BC936DRAFT_146184</name>
</gene>
<accession>A0A433D874</accession>
<dbReference type="PANTHER" id="PTHR10696">
    <property type="entry name" value="GAMMA-BUTYROBETAINE HYDROXYLASE-RELATED"/>
    <property type="match status" value="1"/>
</dbReference>
<dbReference type="GO" id="GO:0005739">
    <property type="term" value="C:mitochondrion"/>
    <property type="evidence" value="ECO:0007669"/>
    <property type="project" value="TreeGrafter"/>
</dbReference>
<reference evidence="9 10" key="1">
    <citation type="journal article" date="2018" name="New Phytol.">
        <title>Phylogenomics of Endogonaceae and evolution of mycorrhizas within Mucoromycota.</title>
        <authorList>
            <person name="Chang Y."/>
            <person name="Desiro A."/>
            <person name="Na H."/>
            <person name="Sandor L."/>
            <person name="Lipzen A."/>
            <person name="Clum A."/>
            <person name="Barry K."/>
            <person name="Grigoriev I.V."/>
            <person name="Martin F.M."/>
            <person name="Stajich J.E."/>
            <person name="Smith M.E."/>
            <person name="Bonito G."/>
            <person name="Spatafora J.W."/>
        </authorList>
    </citation>
    <scope>NUCLEOTIDE SEQUENCE [LARGE SCALE GENOMIC DNA]</scope>
    <source>
        <strain evidence="9 10">GMNB39</strain>
    </source>
</reference>
<keyword evidence="4" id="KW-0223">Dioxygenase</keyword>